<reference evidence="1 2" key="1">
    <citation type="submission" date="2019-03" db="EMBL/GenBank/DDBJ databases">
        <title>Draft genome sequences of novel Actinobacteria.</title>
        <authorList>
            <person name="Sahin N."/>
            <person name="Ay H."/>
            <person name="Saygin H."/>
        </authorList>
    </citation>
    <scope>NUCLEOTIDE SEQUENCE [LARGE SCALE GENOMIC DNA]</scope>
    <source>
        <strain evidence="1 2">H3C3</strain>
    </source>
</reference>
<sequence length="67" mass="7522">MAQRDLIAAMRAHKRAETRLTEARARLDDAVRDAVKSGEWQIVDVAEVTGWSRETVRKIVNAETADS</sequence>
<keyword evidence="2" id="KW-1185">Reference proteome</keyword>
<dbReference type="AlphaFoldDB" id="A0A4R5CF66"/>
<dbReference type="EMBL" id="SMKU01000002">
    <property type="protein sequence ID" value="TDD97586.1"/>
    <property type="molecule type" value="Genomic_DNA"/>
</dbReference>
<accession>A0A4R5CF66</accession>
<protein>
    <submittedName>
        <fullName evidence="1">Uncharacterized protein</fullName>
    </submittedName>
</protein>
<proteinExistence type="predicted"/>
<dbReference type="Proteomes" id="UP000294513">
    <property type="component" value="Unassembled WGS sequence"/>
</dbReference>
<name>A0A4R5CF66_9ACTN</name>
<evidence type="ECO:0000313" key="2">
    <source>
        <dbReference type="Proteomes" id="UP000294513"/>
    </source>
</evidence>
<evidence type="ECO:0000313" key="1">
    <source>
        <dbReference type="EMBL" id="TDD97586.1"/>
    </source>
</evidence>
<organism evidence="1 2">
    <name type="scientific">Actinomadura rubrisoli</name>
    <dbReference type="NCBI Taxonomy" id="2530368"/>
    <lineage>
        <taxon>Bacteria</taxon>
        <taxon>Bacillati</taxon>
        <taxon>Actinomycetota</taxon>
        <taxon>Actinomycetes</taxon>
        <taxon>Streptosporangiales</taxon>
        <taxon>Thermomonosporaceae</taxon>
        <taxon>Actinomadura</taxon>
    </lineage>
</organism>
<gene>
    <name evidence="1" type="ORF">E1298_00725</name>
</gene>
<dbReference type="OrthoDB" id="3542487at2"/>
<comment type="caution">
    <text evidence="1">The sequence shown here is derived from an EMBL/GenBank/DDBJ whole genome shotgun (WGS) entry which is preliminary data.</text>
</comment>
<dbReference type="RefSeq" id="WP_131888748.1">
    <property type="nucleotide sequence ID" value="NZ_SMKU01000002.1"/>
</dbReference>